<protein>
    <recommendedName>
        <fullName evidence="2">BON domain-containing protein</fullName>
    </recommendedName>
</protein>
<dbReference type="Gene3D" id="3.30.1340.30">
    <property type="match status" value="1"/>
</dbReference>
<evidence type="ECO:0000313" key="4">
    <source>
        <dbReference type="Proteomes" id="UP000004221"/>
    </source>
</evidence>
<organism evidence="3 4">
    <name type="scientific">Nitrolancea hollandica Lb</name>
    <dbReference type="NCBI Taxonomy" id="1129897"/>
    <lineage>
        <taxon>Bacteria</taxon>
        <taxon>Pseudomonadati</taxon>
        <taxon>Thermomicrobiota</taxon>
        <taxon>Thermomicrobia</taxon>
        <taxon>Sphaerobacterales</taxon>
        <taxon>Sphaerobacterineae</taxon>
        <taxon>Sphaerobacteraceae</taxon>
        <taxon>Nitrolancea</taxon>
    </lineage>
</organism>
<evidence type="ECO:0000313" key="3">
    <source>
        <dbReference type="EMBL" id="CCF83348.1"/>
    </source>
</evidence>
<dbReference type="OrthoDB" id="8963247at2"/>
<gene>
    <name evidence="3" type="ORF">NITHO_2230004</name>
</gene>
<evidence type="ECO:0000259" key="2">
    <source>
        <dbReference type="PROSITE" id="PS50914"/>
    </source>
</evidence>
<dbReference type="Proteomes" id="UP000004221">
    <property type="component" value="Unassembled WGS sequence"/>
</dbReference>
<comment type="caution">
    <text evidence="3">The sequence shown here is derived from an EMBL/GenBank/DDBJ whole genome shotgun (WGS) entry which is preliminary data.</text>
</comment>
<dbReference type="PROSITE" id="PS50914">
    <property type="entry name" value="BON"/>
    <property type="match status" value="1"/>
</dbReference>
<dbReference type="EMBL" id="CAGS01000139">
    <property type="protein sequence ID" value="CCF83348.1"/>
    <property type="molecule type" value="Genomic_DNA"/>
</dbReference>
<accession>I4EF86</accession>
<dbReference type="RefSeq" id="WP_008476426.1">
    <property type="nucleotide sequence ID" value="NZ_CAGS01000139.1"/>
</dbReference>
<feature type="compositionally biased region" description="Low complexity" evidence="1">
    <location>
        <begin position="114"/>
        <end position="138"/>
    </location>
</feature>
<feature type="domain" description="BON" evidence="2">
    <location>
        <begin position="38"/>
        <end position="107"/>
    </location>
</feature>
<reference evidence="3 4" key="1">
    <citation type="journal article" date="2012" name="ISME J.">
        <title>Nitrification expanded: discovery, physiology and genomics of a nitrite-oxidizing bacterium from the phylum Chloroflexi.</title>
        <authorList>
            <person name="Sorokin D.Y."/>
            <person name="Lucker S."/>
            <person name="Vejmelkova D."/>
            <person name="Kostrikina N.A."/>
            <person name="Kleerebezem R."/>
            <person name="Rijpstra W.I."/>
            <person name="Damste J.S."/>
            <person name="Le Paslier D."/>
            <person name="Muyzer G."/>
            <person name="Wagner M."/>
            <person name="van Loosdrecht M.C."/>
            <person name="Daims H."/>
        </authorList>
    </citation>
    <scope>NUCLEOTIDE SEQUENCE [LARGE SCALE GENOMIC DNA]</scope>
    <source>
        <strain evidence="4">none</strain>
    </source>
</reference>
<evidence type="ECO:0000256" key="1">
    <source>
        <dbReference type="SAM" id="MobiDB-lite"/>
    </source>
</evidence>
<sequence>MVLAPPLGMGYGLGMGYAPFSPYASYPTYPTYPVTLATDQSIARMVVNSINTDPGIPSDADITVDVEGGIVTLTGNVPTKFAKHRAGDDAWWLPDVFDVHNRLQVVARRGRGQEGQQGQQRPQRQQPQRQPQGQSQAH</sequence>
<proteinExistence type="predicted"/>
<feature type="region of interest" description="Disordered" evidence="1">
    <location>
        <begin position="107"/>
        <end position="138"/>
    </location>
</feature>
<name>I4EF86_9BACT</name>
<dbReference type="InterPro" id="IPR007055">
    <property type="entry name" value="BON_dom"/>
</dbReference>
<dbReference type="Pfam" id="PF04972">
    <property type="entry name" value="BON"/>
    <property type="match status" value="1"/>
</dbReference>
<dbReference type="AlphaFoldDB" id="I4EF86"/>
<keyword evidence="4" id="KW-1185">Reference proteome</keyword>